<evidence type="ECO:0000313" key="3">
    <source>
        <dbReference type="Proteomes" id="UP000437068"/>
    </source>
</evidence>
<name>A0A6A3LU99_9STRA</name>
<proteinExistence type="predicted"/>
<gene>
    <name evidence="2" type="ORF">PF001_g6611</name>
    <name evidence="1" type="ORF">PF011_g5677</name>
</gene>
<dbReference type="EMBL" id="QXFW01000227">
    <property type="protein sequence ID" value="KAE9019844.1"/>
    <property type="molecule type" value="Genomic_DNA"/>
</dbReference>
<sequence>MNRRVKKFKPPAPKQLQQVLWRPTARETLELRPTGVYDLCNTIRRIAEQSSITVCHRIMEEREEKA</sequence>
<dbReference type="EMBL" id="QXGE01000266">
    <property type="protein sequence ID" value="KAE9317953.1"/>
    <property type="molecule type" value="Genomic_DNA"/>
</dbReference>
<comment type="caution">
    <text evidence="1">The sequence shown here is derived from an EMBL/GenBank/DDBJ whole genome shotgun (WGS) entry which is preliminary data.</text>
</comment>
<accession>A0A6A3LU99</accession>
<reference evidence="1 4" key="1">
    <citation type="submission" date="2018-09" db="EMBL/GenBank/DDBJ databases">
        <title>Genomic investigation of the strawberry pathogen Phytophthora fragariae indicates pathogenicity is determined by transcriptional variation in three key races.</title>
        <authorList>
            <person name="Adams T.M."/>
            <person name="Armitage A.D."/>
            <person name="Sobczyk M.K."/>
            <person name="Bates H.J."/>
            <person name="Dunwell J.M."/>
            <person name="Nellist C.F."/>
            <person name="Harrison R.J."/>
        </authorList>
    </citation>
    <scope>NUCLEOTIDE SEQUENCE [LARGE SCALE GENOMIC DNA]</scope>
    <source>
        <strain evidence="2 3">A4</strain>
        <strain evidence="1 4">SCRP245</strain>
    </source>
</reference>
<protein>
    <submittedName>
        <fullName evidence="1">Uncharacterized protein</fullName>
    </submittedName>
</protein>
<organism evidence="1 4">
    <name type="scientific">Phytophthora fragariae</name>
    <dbReference type="NCBI Taxonomy" id="53985"/>
    <lineage>
        <taxon>Eukaryota</taxon>
        <taxon>Sar</taxon>
        <taxon>Stramenopiles</taxon>
        <taxon>Oomycota</taxon>
        <taxon>Peronosporomycetes</taxon>
        <taxon>Peronosporales</taxon>
        <taxon>Peronosporaceae</taxon>
        <taxon>Phytophthora</taxon>
    </lineage>
</organism>
<evidence type="ECO:0000313" key="1">
    <source>
        <dbReference type="EMBL" id="KAE9019844.1"/>
    </source>
</evidence>
<dbReference type="AlphaFoldDB" id="A0A6A3LU99"/>
<evidence type="ECO:0000313" key="2">
    <source>
        <dbReference type="EMBL" id="KAE9317953.1"/>
    </source>
</evidence>
<evidence type="ECO:0000313" key="4">
    <source>
        <dbReference type="Proteomes" id="UP000460718"/>
    </source>
</evidence>
<dbReference type="Proteomes" id="UP000437068">
    <property type="component" value="Unassembled WGS sequence"/>
</dbReference>
<dbReference type="Proteomes" id="UP000460718">
    <property type="component" value="Unassembled WGS sequence"/>
</dbReference>